<dbReference type="InterPro" id="IPR039425">
    <property type="entry name" value="RNA_pol_sigma-70-like"/>
</dbReference>
<dbReference type="RefSeq" id="WP_089894598.1">
    <property type="nucleotide sequence ID" value="NZ_FOJG01000001.1"/>
</dbReference>
<evidence type="ECO:0000256" key="2">
    <source>
        <dbReference type="ARBA" id="ARBA00023015"/>
    </source>
</evidence>
<accession>A0A1I0R4L2</accession>
<evidence type="ECO:0000259" key="5">
    <source>
        <dbReference type="Pfam" id="PF04542"/>
    </source>
</evidence>
<dbReference type="GO" id="GO:0006352">
    <property type="term" value="P:DNA-templated transcription initiation"/>
    <property type="evidence" value="ECO:0007669"/>
    <property type="project" value="InterPro"/>
</dbReference>
<organism evidence="7 8">
    <name type="scientific">Chitinophaga arvensicola</name>
    <dbReference type="NCBI Taxonomy" id="29529"/>
    <lineage>
        <taxon>Bacteria</taxon>
        <taxon>Pseudomonadati</taxon>
        <taxon>Bacteroidota</taxon>
        <taxon>Chitinophagia</taxon>
        <taxon>Chitinophagales</taxon>
        <taxon>Chitinophagaceae</taxon>
        <taxon>Chitinophaga</taxon>
    </lineage>
</organism>
<dbReference type="NCBIfam" id="TIGR02937">
    <property type="entry name" value="sigma70-ECF"/>
    <property type="match status" value="1"/>
</dbReference>
<dbReference type="InterPro" id="IPR013325">
    <property type="entry name" value="RNA_pol_sigma_r2"/>
</dbReference>
<protein>
    <submittedName>
        <fullName evidence="7">RNA polymerase sigma-70 factor, ECF subfamily</fullName>
    </submittedName>
</protein>
<evidence type="ECO:0000313" key="8">
    <source>
        <dbReference type="Proteomes" id="UP000199310"/>
    </source>
</evidence>
<evidence type="ECO:0000256" key="3">
    <source>
        <dbReference type="ARBA" id="ARBA00023082"/>
    </source>
</evidence>
<keyword evidence="3" id="KW-0731">Sigma factor</keyword>
<dbReference type="Pfam" id="PF04542">
    <property type="entry name" value="Sigma70_r2"/>
    <property type="match status" value="1"/>
</dbReference>
<evidence type="ECO:0000256" key="1">
    <source>
        <dbReference type="ARBA" id="ARBA00010641"/>
    </source>
</evidence>
<sequence>MSNISLIDEHDLLQQVATGDGDAYTLLFRHYSGQVYEVAMLYVKDNSLAREIVQEVFMKVWLKRGDMNQVKQFKDYLFILTRNHIYDGFKKQVVRLKAYDFHLKNQPEAQNDTDHLLLQREYDDILHKAVSGLPPERRKVYLARKQGWSNEEVSQQLNISVHTVKKQMSLALHAVRAFVKARLQNDIIPILLLLLTFRK</sequence>
<comment type="similarity">
    <text evidence="1">Belongs to the sigma-70 factor family. ECF subfamily.</text>
</comment>
<dbReference type="InterPro" id="IPR014284">
    <property type="entry name" value="RNA_pol_sigma-70_dom"/>
</dbReference>
<proteinExistence type="inferred from homology"/>
<dbReference type="OrthoDB" id="799938at2"/>
<keyword evidence="2" id="KW-0805">Transcription regulation</keyword>
<dbReference type="PANTHER" id="PTHR43133">
    <property type="entry name" value="RNA POLYMERASE ECF-TYPE SIGMA FACTO"/>
    <property type="match status" value="1"/>
</dbReference>
<keyword evidence="4" id="KW-0804">Transcription</keyword>
<reference evidence="8" key="1">
    <citation type="submission" date="2016-10" db="EMBL/GenBank/DDBJ databases">
        <authorList>
            <person name="Varghese N."/>
            <person name="Submissions S."/>
        </authorList>
    </citation>
    <scope>NUCLEOTIDE SEQUENCE [LARGE SCALE GENOMIC DNA]</scope>
    <source>
        <strain evidence="8">DSM 3695</strain>
    </source>
</reference>
<dbReference type="Gene3D" id="1.10.10.10">
    <property type="entry name" value="Winged helix-like DNA-binding domain superfamily/Winged helix DNA-binding domain"/>
    <property type="match status" value="1"/>
</dbReference>
<gene>
    <name evidence="7" type="ORF">SAMN04488122_2253</name>
</gene>
<dbReference type="InterPro" id="IPR036388">
    <property type="entry name" value="WH-like_DNA-bd_sf"/>
</dbReference>
<dbReference type="AlphaFoldDB" id="A0A1I0R4L2"/>
<dbReference type="PANTHER" id="PTHR43133:SF46">
    <property type="entry name" value="RNA POLYMERASE SIGMA-70 FACTOR ECF SUBFAMILY"/>
    <property type="match status" value="1"/>
</dbReference>
<evidence type="ECO:0000259" key="6">
    <source>
        <dbReference type="Pfam" id="PF08281"/>
    </source>
</evidence>
<feature type="domain" description="RNA polymerase sigma-70 region 2" evidence="5">
    <location>
        <begin position="27"/>
        <end position="92"/>
    </location>
</feature>
<dbReference type="SUPFAM" id="SSF88946">
    <property type="entry name" value="Sigma2 domain of RNA polymerase sigma factors"/>
    <property type="match status" value="1"/>
</dbReference>
<dbReference type="EMBL" id="FOJG01000001">
    <property type="protein sequence ID" value="SEW35470.1"/>
    <property type="molecule type" value="Genomic_DNA"/>
</dbReference>
<dbReference type="InterPro" id="IPR007627">
    <property type="entry name" value="RNA_pol_sigma70_r2"/>
</dbReference>
<evidence type="ECO:0000313" key="7">
    <source>
        <dbReference type="EMBL" id="SEW35470.1"/>
    </source>
</evidence>
<keyword evidence="8" id="KW-1185">Reference proteome</keyword>
<dbReference type="InterPro" id="IPR013324">
    <property type="entry name" value="RNA_pol_sigma_r3/r4-like"/>
</dbReference>
<dbReference type="InterPro" id="IPR013249">
    <property type="entry name" value="RNA_pol_sigma70_r4_t2"/>
</dbReference>
<feature type="domain" description="RNA polymerase sigma factor 70 region 4 type 2" evidence="6">
    <location>
        <begin position="125"/>
        <end position="172"/>
    </location>
</feature>
<evidence type="ECO:0000256" key="4">
    <source>
        <dbReference type="ARBA" id="ARBA00023163"/>
    </source>
</evidence>
<dbReference type="Proteomes" id="UP000199310">
    <property type="component" value="Unassembled WGS sequence"/>
</dbReference>
<dbReference type="Pfam" id="PF08281">
    <property type="entry name" value="Sigma70_r4_2"/>
    <property type="match status" value="1"/>
</dbReference>
<name>A0A1I0R4L2_9BACT</name>
<dbReference type="SUPFAM" id="SSF88659">
    <property type="entry name" value="Sigma3 and sigma4 domains of RNA polymerase sigma factors"/>
    <property type="match status" value="1"/>
</dbReference>
<dbReference type="GO" id="GO:0016987">
    <property type="term" value="F:sigma factor activity"/>
    <property type="evidence" value="ECO:0007669"/>
    <property type="project" value="UniProtKB-KW"/>
</dbReference>
<dbReference type="STRING" id="29529.SAMN04488122_2253"/>
<dbReference type="GO" id="GO:0003677">
    <property type="term" value="F:DNA binding"/>
    <property type="evidence" value="ECO:0007669"/>
    <property type="project" value="InterPro"/>
</dbReference>
<dbReference type="Gene3D" id="1.10.1740.10">
    <property type="match status" value="1"/>
</dbReference>